<evidence type="ECO:0000256" key="4">
    <source>
        <dbReference type="ARBA" id="ARBA00022970"/>
    </source>
</evidence>
<keyword evidence="4" id="KW-0029">Amino-acid transport</keyword>
<gene>
    <name evidence="7" type="ORF">Apau_1554</name>
</gene>
<dbReference type="Proteomes" id="UP000005096">
    <property type="component" value="Chromosome"/>
</dbReference>
<dbReference type="InterPro" id="IPR000709">
    <property type="entry name" value="Leu_Ile_Val-bd"/>
</dbReference>
<accession>E3CUF7</accession>
<dbReference type="Gene3D" id="3.40.50.2300">
    <property type="match status" value="2"/>
</dbReference>
<evidence type="ECO:0000256" key="5">
    <source>
        <dbReference type="SAM" id="SignalP"/>
    </source>
</evidence>
<keyword evidence="3 5" id="KW-0732">Signal</keyword>
<dbReference type="PRINTS" id="PR00337">
    <property type="entry name" value="LEUILEVALBP"/>
</dbReference>
<dbReference type="STRING" id="584708.Apau_1554"/>
<dbReference type="PaxDb" id="584708-Apau_1554"/>
<dbReference type="PANTHER" id="PTHR30483">
    <property type="entry name" value="LEUCINE-SPECIFIC-BINDING PROTEIN"/>
    <property type="match status" value="1"/>
</dbReference>
<dbReference type="Pfam" id="PF13458">
    <property type="entry name" value="Peripla_BP_6"/>
    <property type="match status" value="1"/>
</dbReference>
<name>E3CUF7_9BACT</name>
<reference evidence="7 8" key="1">
    <citation type="journal article" date="2010" name="Stand. Genomic Sci.">
        <title>Non-contiguous finished genome sequence of Aminomonas paucivorans type strain (GLU-3).</title>
        <authorList>
            <person name="Pitluck S."/>
            <person name="Yasawong M."/>
            <person name="Held B."/>
            <person name="Lapidus A."/>
            <person name="Nolan M."/>
            <person name="Copeland A."/>
            <person name="Lucas S."/>
            <person name="Del Rio T.G."/>
            <person name="Tice H."/>
            <person name="Cheng J.F."/>
            <person name="Chertkov O."/>
            <person name="Goodwin L."/>
            <person name="Tapia R."/>
            <person name="Han C."/>
            <person name="Liolios K."/>
            <person name="Ivanova N."/>
            <person name="Mavromatis K."/>
            <person name="Ovchinnikova G."/>
            <person name="Pati A."/>
            <person name="Chen A."/>
            <person name="Palaniappan K."/>
            <person name="Land M."/>
            <person name="Hauser L."/>
            <person name="Chang Y.J."/>
            <person name="Jeffries C.D."/>
            <person name="Pukall R."/>
            <person name="Spring S."/>
            <person name="Rohde M."/>
            <person name="Sikorski J."/>
            <person name="Goker M."/>
            <person name="Woyke T."/>
            <person name="Bristow J."/>
            <person name="Eisen J.A."/>
            <person name="Markowitz V."/>
            <person name="Hugenholtz P."/>
            <person name="Kyrpides N.C."/>
            <person name="Klenk H.P."/>
        </authorList>
    </citation>
    <scope>NUCLEOTIDE SEQUENCE [LARGE SCALE GENOMIC DNA]</scope>
    <source>
        <strain evidence="7 8">DSM 12260</strain>
    </source>
</reference>
<dbReference type="CDD" id="cd06347">
    <property type="entry name" value="PBP1_ABC_LivK_ligand_binding-like"/>
    <property type="match status" value="1"/>
</dbReference>
<dbReference type="EMBL" id="CM001022">
    <property type="protein sequence ID" value="EFQ23973.1"/>
    <property type="molecule type" value="Genomic_DNA"/>
</dbReference>
<protein>
    <submittedName>
        <fullName evidence="7">Amino acid/amide ABC transporter substrate-binding protein, HAAT family</fullName>
    </submittedName>
</protein>
<dbReference type="PANTHER" id="PTHR30483:SF6">
    <property type="entry name" value="PERIPLASMIC BINDING PROTEIN OF ABC TRANSPORTER FOR NATURAL AMINO ACIDS"/>
    <property type="match status" value="1"/>
</dbReference>
<dbReference type="GO" id="GO:0006865">
    <property type="term" value="P:amino acid transport"/>
    <property type="evidence" value="ECO:0007669"/>
    <property type="project" value="UniProtKB-KW"/>
</dbReference>
<evidence type="ECO:0000256" key="1">
    <source>
        <dbReference type="ARBA" id="ARBA00010062"/>
    </source>
</evidence>
<comment type="similarity">
    <text evidence="1">Belongs to the leucine-binding protein family.</text>
</comment>
<dbReference type="InterPro" id="IPR028082">
    <property type="entry name" value="Peripla_BP_I"/>
</dbReference>
<dbReference type="SUPFAM" id="SSF53822">
    <property type="entry name" value="Periplasmic binding protein-like I"/>
    <property type="match status" value="1"/>
</dbReference>
<feature type="chain" id="PRO_5003167400" evidence="5">
    <location>
        <begin position="25"/>
        <end position="386"/>
    </location>
</feature>
<dbReference type="RefSeq" id="WP_006301183.1">
    <property type="nucleotide sequence ID" value="NZ_CM001022.1"/>
</dbReference>
<feature type="domain" description="Leucine-binding protein" evidence="6">
    <location>
        <begin position="27"/>
        <end position="370"/>
    </location>
</feature>
<evidence type="ECO:0000259" key="6">
    <source>
        <dbReference type="Pfam" id="PF13458"/>
    </source>
</evidence>
<dbReference type="InterPro" id="IPR051010">
    <property type="entry name" value="BCAA_transport"/>
</dbReference>
<dbReference type="AlphaFoldDB" id="E3CUF7"/>
<dbReference type="eggNOG" id="COG0683">
    <property type="taxonomic scope" value="Bacteria"/>
</dbReference>
<evidence type="ECO:0000256" key="3">
    <source>
        <dbReference type="ARBA" id="ARBA00022729"/>
    </source>
</evidence>
<keyword evidence="2" id="KW-0813">Transport</keyword>
<evidence type="ECO:0000256" key="2">
    <source>
        <dbReference type="ARBA" id="ARBA00022448"/>
    </source>
</evidence>
<proteinExistence type="inferred from homology"/>
<keyword evidence="8" id="KW-1185">Reference proteome</keyword>
<feature type="signal peptide" evidence="5">
    <location>
        <begin position="1"/>
        <end position="24"/>
    </location>
</feature>
<dbReference type="InterPro" id="IPR028081">
    <property type="entry name" value="Leu-bd"/>
</dbReference>
<organism evidence="7 8">
    <name type="scientific">Aminomonas paucivorans DSM 12260</name>
    <dbReference type="NCBI Taxonomy" id="584708"/>
    <lineage>
        <taxon>Bacteria</taxon>
        <taxon>Thermotogati</taxon>
        <taxon>Synergistota</taxon>
        <taxon>Synergistia</taxon>
        <taxon>Synergistales</taxon>
        <taxon>Synergistaceae</taxon>
        <taxon>Aminomonas</taxon>
    </lineage>
</organism>
<sequence length="386" mass="41887">MLRKGLLLVAVLALGLLFAGSAFAAGEIKVGYLTALTGDYAGYGQTELKSAQLAVEEINKKGGVLGKKIVLVPYDWRTRAEDAVNAVRRMIAQDKVVAIIGANASGANIATAPIVNKAGVPQIGTVSTNPLVTVDEKGKVRPFSFRICFTDPYQGKLLANLAVKKLNKKKGAMLYDVASDYSQGLRQFCMEDFAKLGGKMVADEAYKGGQDSDFRAQLTNIRNSGADVLFLPGMGKEMALIIKQARELGMKDLVIMGGDGYADFMYEIAGPALVGTYWVNHTSLEDPGMQPFFKAYKTKYKDECKEFVNGVLAYDSVYWLVDAIKRAGKADSAAIAKALESTKEVKLHHAMLSVDPKDHNPMNKTGVVLVIKDDGKAHFFTRIQPK</sequence>
<dbReference type="HOGENOM" id="CLU_027128_6_1_0"/>
<evidence type="ECO:0000313" key="7">
    <source>
        <dbReference type="EMBL" id="EFQ23973.1"/>
    </source>
</evidence>
<evidence type="ECO:0000313" key="8">
    <source>
        <dbReference type="Proteomes" id="UP000005096"/>
    </source>
</evidence>